<evidence type="ECO:0000313" key="1">
    <source>
        <dbReference type="EMBL" id="PNS23949.1"/>
    </source>
</evidence>
<organism evidence="1">
    <name type="scientific">Populus trichocarpa</name>
    <name type="common">Western balsam poplar</name>
    <name type="synonym">Populus balsamifera subsp. trichocarpa</name>
    <dbReference type="NCBI Taxonomy" id="3694"/>
    <lineage>
        <taxon>Eukaryota</taxon>
        <taxon>Viridiplantae</taxon>
        <taxon>Streptophyta</taxon>
        <taxon>Embryophyta</taxon>
        <taxon>Tracheophyta</taxon>
        <taxon>Spermatophyta</taxon>
        <taxon>Magnoliopsida</taxon>
        <taxon>eudicotyledons</taxon>
        <taxon>Gunneridae</taxon>
        <taxon>Pentapetalae</taxon>
        <taxon>rosids</taxon>
        <taxon>fabids</taxon>
        <taxon>Malpighiales</taxon>
        <taxon>Salicaceae</taxon>
        <taxon>Saliceae</taxon>
        <taxon>Populus</taxon>
    </lineage>
</organism>
<sequence length="73" mass="8582">MSATFPSCPNKRELHIKIVCSHYILCRHTFSTDKWHLIFLRNRSTNMCAVYCTNAILHNTTKHNINQHVINNE</sequence>
<protein>
    <submittedName>
        <fullName evidence="1">Uncharacterized protein</fullName>
    </submittedName>
</protein>
<reference evidence="1" key="1">
    <citation type="journal article" date="2006" name="Science">
        <title>The genome of black cottonwood, Populus trichocarpa (Torr. &amp; Gray).</title>
        <authorList>
            <person name="Tuskan G.A."/>
            <person name="Difazio S."/>
            <person name="Jansson S."/>
            <person name="Bohlmann J."/>
            <person name="Grigoriev I."/>
            <person name="Hellsten U."/>
            <person name="Putnam N."/>
            <person name="Ralph S."/>
            <person name="Rombauts S."/>
            <person name="Salamov A."/>
            <person name="Schein J."/>
            <person name="Sterck L."/>
            <person name="Aerts A."/>
            <person name="Bhalerao R.R."/>
            <person name="Bhalerao R.P."/>
            <person name="Blaudez D."/>
            <person name="Boerjan W."/>
            <person name="Brun A."/>
            <person name="Brunner A."/>
            <person name="Busov V."/>
            <person name="Campbell M."/>
            <person name="Carlson J."/>
            <person name="Chalot M."/>
            <person name="Chapman J."/>
            <person name="Chen G.L."/>
            <person name="Cooper D."/>
            <person name="Coutinho P.M."/>
            <person name="Couturier J."/>
            <person name="Covert S."/>
            <person name="Cronk Q."/>
            <person name="Cunningham R."/>
            <person name="Davis J."/>
            <person name="Degroeve S."/>
            <person name="Dejardin A."/>
            <person name="Depamphilis C."/>
            <person name="Detter J."/>
            <person name="Dirks B."/>
            <person name="Dubchak I."/>
            <person name="Duplessis S."/>
            <person name="Ehlting J."/>
            <person name="Ellis B."/>
            <person name="Gendler K."/>
            <person name="Goodstein D."/>
            <person name="Gribskov M."/>
            <person name="Grimwood J."/>
            <person name="Groover A."/>
            <person name="Gunter L."/>
            <person name="Hamberger B."/>
            <person name="Heinze B."/>
            <person name="Helariutta Y."/>
            <person name="Henrissat B."/>
            <person name="Holligan D."/>
            <person name="Holt R."/>
            <person name="Huang W."/>
            <person name="Islam-Faridi N."/>
            <person name="Jones S."/>
            <person name="Jones-Rhoades M."/>
            <person name="Jorgensen R."/>
            <person name="Joshi C."/>
            <person name="Kangasjarvi J."/>
            <person name="Karlsson J."/>
            <person name="Kelleher C."/>
            <person name="Kirkpatrick R."/>
            <person name="Kirst M."/>
            <person name="Kohler A."/>
            <person name="Kalluri U."/>
            <person name="Larimer F."/>
            <person name="Leebens-Mack J."/>
            <person name="Leple J.C."/>
            <person name="Locascio P."/>
            <person name="Lou Y."/>
            <person name="Lucas S."/>
            <person name="Martin F."/>
            <person name="Montanini B."/>
            <person name="Napoli C."/>
            <person name="Nelson D.R."/>
            <person name="Nelson C."/>
            <person name="Nieminen K."/>
            <person name="Nilsson O."/>
            <person name="Pereda V."/>
            <person name="Peter G."/>
            <person name="Philippe R."/>
            <person name="Pilate G."/>
            <person name="Poliakov A."/>
            <person name="Razumovskaya J."/>
            <person name="Richardson P."/>
            <person name="Rinaldi C."/>
            <person name="Ritland K."/>
            <person name="Rouze P."/>
            <person name="Ryaboy D."/>
            <person name="Schmutz J."/>
            <person name="Schrader J."/>
            <person name="Segerman B."/>
            <person name="Shin H."/>
            <person name="Siddiqui A."/>
            <person name="Sterky F."/>
            <person name="Terry A."/>
            <person name="Tsai C.J."/>
            <person name="Uberbacher E."/>
            <person name="Unneberg P."/>
            <person name="Vahala J."/>
            <person name="Wall K."/>
            <person name="Wessler S."/>
            <person name="Yang G."/>
            <person name="Yin T."/>
            <person name="Douglas C."/>
            <person name="Marra M."/>
            <person name="Sandberg G."/>
            <person name="Van de Peer Y."/>
            <person name="Rokhsar D."/>
        </authorList>
    </citation>
    <scope>NUCLEOTIDE SEQUENCE [LARGE SCALE GENOMIC DNA]</scope>
    <source>
        <strain evidence="1">Nisqually-1</strain>
    </source>
</reference>
<name>A0A2K1R9L5_POPTR</name>
<dbReference type="EMBL" id="KZ623347">
    <property type="protein sequence ID" value="PNS23949.1"/>
    <property type="molecule type" value="Genomic_DNA"/>
</dbReference>
<dbReference type="AlphaFoldDB" id="A0A2K1R9L5"/>
<reference evidence="1" key="2">
    <citation type="submission" date="2017-07" db="EMBL/GenBank/DDBJ databases">
        <title>WGS assembly of Populus trichocarpa.</title>
        <authorList>
            <person name="Tuskan G."/>
            <person name="Difazio S."/>
            <person name="Jansson S."/>
            <person name="Bohlmann J."/>
            <person name="Grigoriev I."/>
            <person name="Hellsten U."/>
            <person name="Putnam N."/>
            <person name="Ralph S."/>
            <person name="Rombauts S."/>
            <person name="Salamov A."/>
            <person name="Schein J."/>
            <person name="Sterck L."/>
            <person name="Aerts A."/>
            <person name="Bhalerao R."/>
            <person name="Bhalerao R."/>
            <person name="Blaudez D."/>
            <person name="Boerjan W."/>
            <person name="Brun A."/>
            <person name="Brunner A."/>
            <person name="Busov V."/>
            <person name="Campbell M."/>
            <person name="Carlson J."/>
            <person name="Chalot M."/>
            <person name="Chapman J."/>
            <person name="Chen G."/>
            <person name="Cooper D."/>
            <person name="Coutinho P."/>
            <person name="Couturier J."/>
            <person name="Covert S."/>
            <person name="Cronk Q."/>
            <person name="Cunningham R."/>
            <person name="Davis J."/>
            <person name="Degroeve S."/>
            <person name="Dejardin A."/>
            <person name="Depamphilis C."/>
            <person name="Detter J."/>
            <person name="Dirks B."/>
            <person name="Dubchak I."/>
            <person name="Duplessis S."/>
            <person name="Ehlting J."/>
            <person name="Ellis B."/>
            <person name="Gendler K."/>
            <person name="Goodstein D."/>
            <person name="Gribskov M."/>
            <person name="Grimwood J."/>
            <person name="Groover A."/>
            <person name="Gunter L."/>
            <person name="Hamberger B."/>
            <person name="Heinze B."/>
            <person name="Helariutta Y."/>
            <person name="Henrissat B."/>
            <person name="Holligan D."/>
            <person name="Holt R."/>
            <person name="Huang W."/>
            <person name="Islam-Faridi N."/>
            <person name="Jones S."/>
            <person name="Jones-Rhoades M."/>
            <person name="Jorgensen R."/>
            <person name="Joshi C."/>
            <person name="Kangasjarvi J."/>
            <person name="Karlsson J."/>
            <person name="Kelleher C."/>
            <person name="Kirkpatrick R."/>
            <person name="Kirst M."/>
            <person name="Kohler A."/>
            <person name="Kalluri U."/>
            <person name="Larimer F."/>
            <person name="Leebens-Mack J."/>
            <person name="Leple J."/>
            <person name="Locascio P."/>
            <person name="Lou Y."/>
            <person name="Lucas S."/>
            <person name="Martin F."/>
            <person name="Montanini B."/>
            <person name="Napoli C."/>
            <person name="Nelson D."/>
            <person name="Nelson C."/>
            <person name="Nieminen K."/>
            <person name="Nilsson O."/>
            <person name="Pereda V."/>
            <person name="Peter G."/>
            <person name="Philippe R."/>
            <person name="Pilate G."/>
            <person name="Poliakov A."/>
            <person name="Razumovskaya J."/>
            <person name="Richardson P."/>
            <person name="Rinaldi C."/>
            <person name="Ritland K."/>
            <person name="Rouze P."/>
            <person name="Ryaboy D."/>
            <person name="Schmutz J."/>
            <person name="Schrader J."/>
            <person name="Segerman B."/>
            <person name="Shin H."/>
            <person name="Siddiqui A."/>
            <person name="Sterky F."/>
            <person name="Terry A."/>
            <person name="Tsai C."/>
            <person name="Uberbacher E."/>
            <person name="Unneberg P."/>
            <person name="Vahala J."/>
            <person name="Wall K."/>
            <person name="Wessler S."/>
            <person name="Yang G."/>
            <person name="Yin T."/>
            <person name="Douglas C."/>
            <person name="Marra M."/>
            <person name="Sandberg G."/>
            <person name="Van De Peer Y."/>
            <person name="Rokhsar D."/>
        </authorList>
    </citation>
    <scope>NUCLEOTIDE SEQUENCE</scope>
    <source>
        <strain evidence="1">Nisqually-1</strain>
    </source>
</reference>
<proteinExistence type="predicted"/>
<gene>
    <name evidence="1" type="ORF">POPTR_T021300</name>
</gene>
<accession>A0A2K1R9L5</accession>
<dbReference type="InParanoid" id="A0A2K1R9L5"/>